<evidence type="ECO:0000256" key="3">
    <source>
        <dbReference type="ARBA" id="ARBA00038201"/>
    </source>
</evidence>
<accession>A0A1E3NSE0</accession>
<feature type="domain" description="Vacuolar sorting protein 39/Transforming growth factor beta receptor-associated zinc finger" evidence="6">
    <location>
        <begin position="872"/>
        <end position="911"/>
    </location>
</feature>
<organism evidence="7 8">
    <name type="scientific">Pichia membranifaciens NRRL Y-2026</name>
    <dbReference type="NCBI Taxonomy" id="763406"/>
    <lineage>
        <taxon>Eukaryota</taxon>
        <taxon>Fungi</taxon>
        <taxon>Dikarya</taxon>
        <taxon>Ascomycota</taxon>
        <taxon>Saccharomycotina</taxon>
        <taxon>Pichiomycetes</taxon>
        <taxon>Pichiales</taxon>
        <taxon>Pichiaceae</taxon>
        <taxon>Pichia</taxon>
    </lineage>
</organism>
<feature type="region of interest" description="Disordered" evidence="4">
    <location>
        <begin position="141"/>
        <end position="172"/>
    </location>
</feature>
<evidence type="ECO:0000259" key="6">
    <source>
        <dbReference type="Pfam" id="PF10367"/>
    </source>
</evidence>
<dbReference type="Pfam" id="PF10366">
    <property type="entry name" value="Vps39_1"/>
    <property type="match status" value="1"/>
</dbReference>
<gene>
    <name evidence="7" type="ORF">PICMEDRAFT_70554</name>
</gene>
<evidence type="ECO:0000256" key="1">
    <source>
        <dbReference type="ARBA" id="ARBA00004184"/>
    </source>
</evidence>
<feature type="domain" description="Vacuolar sorting protein 39/Transforming growth factor beta receptor-associated" evidence="5">
    <location>
        <begin position="534"/>
        <end position="613"/>
    </location>
</feature>
<dbReference type="RefSeq" id="XP_019020077.1">
    <property type="nucleotide sequence ID" value="XM_019163671.1"/>
</dbReference>
<dbReference type="InterPro" id="IPR019453">
    <property type="entry name" value="VPS39/TGFA1_Znf"/>
</dbReference>
<feature type="compositionally biased region" description="Low complexity" evidence="4">
    <location>
        <begin position="145"/>
        <end position="154"/>
    </location>
</feature>
<dbReference type="InterPro" id="IPR032914">
    <property type="entry name" value="Vam6/VPS39/TRAP1"/>
</dbReference>
<dbReference type="PANTHER" id="PTHR12894">
    <property type="entry name" value="CNH DOMAIN CONTAINING"/>
    <property type="match status" value="1"/>
</dbReference>
<dbReference type="STRING" id="763406.A0A1E3NSE0"/>
<protein>
    <recommendedName>
        <fullName evidence="9">CNH domain-containing protein</fullName>
    </recommendedName>
</protein>
<dbReference type="Pfam" id="PF10367">
    <property type="entry name" value="zf-Vps39_C"/>
    <property type="match status" value="1"/>
</dbReference>
<keyword evidence="2" id="KW-0472">Membrane</keyword>
<evidence type="ECO:0008006" key="9">
    <source>
        <dbReference type="Google" id="ProtNLM"/>
    </source>
</evidence>
<dbReference type="OrthoDB" id="5325112at2759"/>
<dbReference type="InterPro" id="IPR019452">
    <property type="entry name" value="VPS39/TGF_beta_rcpt-assoc_1"/>
</dbReference>
<name>A0A1E3NSE0_9ASCO</name>
<dbReference type="AlphaFoldDB" id="A0A1E3NSE0"/>
<sequence>MAALFNKQLGSSLLKESIKEVPIAIATADKITYVATPTGIYKTATGKKLDKIYDSIVKIREVYCIPHINILIIVYDDLVEFRNVDNIQSKEKPHYQSINIRSTSVSIWNNISSNHVVSRDTNSDMISLATVVLDQRQRVSYGPVTPSDTDSPSSETMNDPPEPTQTLLPKSSTGELSDLISCVALASKNQVVVLKWVNHSFVDRYNLYMSNTQFTQFIAADQLLCISSSNPNDLVHVNLTTTKIKHNDLFKLLNIKSSMMSFKHSNQLANLHFFNNRIVFLKYDMFIALAYPNLEKLVHVKITSTNFKASKIEFPFIFLMYGNSIEVRSIADFKLFQTILLDSIIKIDYHDTNLSVLTKDRITILEMIDYNQILELLYNEKDYDNAILLVENLDISNFTTDPDSTTQNVAQLKFEKLRKFQLLKAIFLLQSSDDQFSKAIDLFAEYLGSPKQVISNLPQGLKQVIESGELPPSYTHKSQIYQLIRFFTDSRRKLIRLLDNTFTVFKYNNLEITLSVYKDDDSDFSVEKNLTLLDNYLFECYLLVNTKMINPFLRSKTFCDFKMVEEKCKELDLLDQLITFYYTRGEFSKSIELLRQLRKIDELVKFLQKLIQLPQVPMKLITDNLQVIVDSNSNNFDLLLLNNNIDYSNVDYRQVVEYLTRPNLKNYRLRYLEYLILHQKVTSLELSNELFDIYFADIEANHEKIAKLYSVSSYNANQILKKLRSLPSSHISQKLMIPPLMKLGRYDDILNIYVYGLNDIESSIDFCLHVRDIKNDSLSRGLIFKVIDLCLKKKDHPSIINYILNNPALDYIDFEEILIKLPNDISVNLMSSFLIMNLKKMNSTNKSLIVKNELLKVNVINMKLDKLSLERKMFRMTQSSICVHCGRNFNKSEILCFHPNGDVLHYKCSKAL</sequence>
<comment type="subcellular location">
    <subcellularLocation>
        <location evidence="1">Endomembrane system</location>
        <topology evidence="1">Peripheral membrane protein</topology>
    </subcellularLocation>
</comment>
<dbReference type="GO" id="GO:0012505">
    <property type="term" value="C:endomembrane system"/>
    <property type="evidence" value="ECO:0007669"/>
    <property type="project" value="UniProtKB-SubCell"/>
</dbReference>
<comment type="similarity">
    <text evidence="3">Belongs to the VAM6/VPS39 family.</text>
</comment>
<dbReference type="Proteomes" id="UP000094455">
    <property type="component" value="Unassembled WGS sequence"/>
</dbReference>
<dbReference type="GO" id="GO:0034058">
    <property type="term" value="P:endosomal vesicle fusion"/>
    <property type="evidence" value="ECO:0007669"/>
    <property type="project" value="TreeGrafter"/>
</dbReference>
<dbReference type="PANTHER" id="PTHR12894:SF49">
    <property type="entry name" value="VAM6_VPS39-LIKE PROTEIN"/>
    <property type="match status" value="1"/>
</dbReference>
<dbReference type="GeneID" id="30180358"/>
<evidence type="ECO:0000256" key="4">
    <source>
        <dbReference type="SAM" id="MobiDB-lite"/>
    </source>
</evidence>
<proteinExistence type="inferred from homology"/>
<reference evidence="7 8" key="1">
    <citation type="journal article" date="2016" name="Proc. Natl. Acad. Sci. U.S.A.">
        <title>Comparative genomics of biotechnologically important yeasts.</title>
        <authorList>
            <person name="Riley R."/>
            <person name="Haridas S."/>
            <person name="Wolfe K.H."/>
            <person name="Lopes M.R."/>
            <person name="Hittinger C.T."/>
            <person name="Goeker M."/>
            <person name="Salamov A.A."/>
            <person name="Wisecaver J.H."/>
            <person name="Long T.M."/>
            <person name="Calvey C.H."/>
            <person name="Aerts A.L."/>
            <person name="Barry K.W."/>
            <person name="Choi C."/>
            <person name="Clum A."/>
            <person name="Coughlan A.Y."/>
            <person name="Deshpande S."/>
            <person name="Douglass A.P."/>
            <person name="Hanson S.J."/>
            <person name="Klenk H.-P."/>
            <person name="LaButti K.M."/>
            <person name="Lapidus A."/>
            <person name="Lindquist E.A."/>
            <person name="Lipzen A.M."/>
            <person name="Meier-Kolthoff J.P."/>
            <person name="Ohm R.A."/>
            <person name="Otillar R.P."/>
            <person name="Pangilinan J.L."/>
            <person name="Peng Y."/>
            <person name="Rokas A."/>
            <person name="Rosa C.A."/>
            <person name="Scheuner C."/>
            <person name="Sibirny A.A."/>
            <person name="Slot J.C."/>
            <person name="Stielow J.B."/>
            <person name="Sun H."/>
            <person name="Kurtzman C.P."/>
            <person name="Blackwell M."/>
            <person name="Grigoriev I.V."/>
            <person name="Jeffries T.W."/>
        </authorList>
    </citation>
    <scope>NUCLEOTIDE SEQUENCE [LARGE SCALE GENOMIC DNA]</scope>
    <source>
        <strain evidence="7 8">NRRL Y-2026</strain>
    </source>
</reference>
<dbReference type="GO" id="GO:0006914">
    <property type="term" value="P:autophagy"/>
    <property type="evidence" value="ECO:0007669"/>
    <property type="project" value="TreeGrafter"/>
</dbReference>
<evidence type="ECO:0000259" key="5">
    <source>
        <dbReference type="Pfam" id="PF10366"/>
    </source>
</evidence>
<evidence type="ECO:0000313" key="7">
    <source>
        <dbReference type="EMBL" id="ODQ48964.1"/>
    </source>
</evidence>
<evidence type="ECO:0000256" key="2">
    <source>
        <dbReference type="ARBA" id="ARBA00023136"/>
    </source>
</evidence>
<keyword evidence="8" id="KW-1185">Reference proteome</keyword>
<dbReference type="EMBL" id="KV454001">
    <property type="protein sequence ID" value="ODQ48964.1"/>
    <property type="molecule type" value="Genomic_DNA"/>
</dbReference>
<dbReference type="GO" id="GO:0000329">
    <property type="term" value="C:fungal-type vacuole membrane"/>
    <property type="evidence" value="ECO:0007669"/>
    <property type="project" value="TreeGrafter"/>
</dbReference>
<evidence type="ECO:0000313" key="8">
    <source>
        <dbReference type="Proteomes" id="UP000094455"/>
    </source>
</evidence>